<dbReference type="EMBL" id="QRIN01000070">
    <property type="protein sequence ID" value="RHG63354.1"/>
    <property type="molecule type" value="Genomic_DNA"/>
</dbReference>
<evidence type="ECO:0000313" key="2">
    <source>
        <dbReference type="EMBL" id="RHG63354.1"/>
    </source>
</evidence>
<dbReference type="EMBL" id="QRYP01000002">
    <property type="protein sequence ID" value="RGV00682.1"/>
    <property type="molecule type" value="Genomic_DNA"/>
</dbReference>
<evidence type="ECO:0000313" key="4">
    <source>
        <dbReference type="Proteomes" id="UP000286501"/>
    </source>
</evidence>
<sequence length="59" mass="6804">MVADQPLVVYPKTKKEGGPKKHTKKEMDDLYDRWVEKKKNEGSLVGKKISLADYLNNKL</sequence>
<evidence type="ECO:0000313" key="3">
    <source>
        <dbReference type="Proteomes" id="UP000285236"/>
    </source>
</evidence>
<dbReference type="AlphaFoldDB" id="A0A3R6BI21"/>
<organism evidence="2 4">
    <name type="scientific">Segatella copri</name>
    <dbReference type="NCBI Taxonomy" id="165179"/>
    <lineage>
        <taxon>Bacteria</taxon>
        <taxon>Pseudomonadati</taxon>
        <taxon>Bacteroidota</taxon>
        <taxon>Bacteroidia</taxon>
        <taxon>Bacteroidales</taxon>
        <taxon>Prevotellaceae</taxon>
        <taxon>Segatella</taxon>
    </lineage>
</organism>
<dbReference type="Proteomes" id="UP000286501">
    <property type="component" value="Unassembled WGS sequence"/>
</dbReference>
<dbReference type="RefSeq" id="WP_118078883.1">
    <property type="nucleotide sequence ID" value="NZ_JANDWJ010000017.1"/>
</dbReference>
<gene>
    <name evidence="2" type="ORF">DW250_13255</name>
    <name evidence="1" type="ORF">DWW35_01345</name>
</gene>
<reference evidence="3 4" key="1">
    <citation type="submission" date="2018-08" db="EMBL/GenBank/DDBJ databases">
        <title>A genome reference for cultivated species of the human gut microbiota.</title>
        <authorList>
            <person name="Zou Y."/>
            <person name="Xue W."/>
            <person name="Luo G."/>
        </authorList>
    </citation>
    <scope>NUCLEOTIDE SEQUENCE [LARGE SCALE GENOMIC DNA]</scope>
    <source>
        <strain evidence="1 3">AF15-25</strain>
        <strain evidence="2 4">AM22-1</strain>
    </source>
</reference>
<evidence type="ECO:0000313" key="1">
    <source>
        <dbReference type="EMBL" id="RGV00682.1"/>
    </source>
</evidence>
<proteinExistence type="predicted"/>
<protein>
    <submittedName>
        <fullName evidence="2">Uncharacterized protein</fullName>
    </submittedName>
</protein>
<name>A0A3R6BI21_9BACT</name>
<dbReference type="Proteomes" id="UP000285236">
    <property type="component" value="Unassembled WGS sequence"/>
</dbReference>
<comment type="caution">
    <text evidence="2">The sequence shown here is derived from an EMBL/GenBank/DDBJ whole genome shotgun (WGS) entry which is preliminary data.</text>
</comment>
<accession>A0A3R6BI21</accession>